<feature type="transmembrane region" description="Helical" evidence="10">
    <location>
        <begin position="29"/>
        <end position="59"/>
    </location>
</feature>
<dbReference type="Pfam" id="PF16212">
    <property type="entry name" value="PhoLip_ATPase_C"/>
    <property type="match status" value="1"/>
</dbReference>
<dbReference type="GO" id="GO:0005524">
    <property type="term" value="F:ATP binding"/>
    <property type="evidence" value="ECO:0007669"/>
    <property type="project" value="UniProtKB-KW"/>
</dbReference>
<dbReference type="InterPro" id="IPR036412">
    <property type="entry name" value="HAD-like_sf"/>
</dbReference>
<feature type="non-terminal residue" evidence="13">
    <location>
        <position position="1"/>
    </location>
</feature>
<evidence type="ECO:0000256" key="2">
    <source>
        <dbReference type="ARBA" id="ARBA00022692"/>
    </source>
</evidence>
<evidence type="ECO:0000313" key="13">
    <source>
        <dbReference type="EMBL" id="CAF93214.1"/>
    </source>
</evidence>
<dbReference type="InterPro" id="IPR023299">
    <property type="entry name" value="ATPase_P-typ_cyto_dom_N"/>
</dbReference>
<sequence>DNSVRSYKYSLLTFLPMTLFEQFQRVANLYFLLMVVLQCVPAISSVPWYISMIPLLMVLTMRGMKDLIRDLARRRSDSQVNSQPCDVLISQSFSTVQWKNIIVGDLLRIHKDQVIPADLLLLSSSEPHSLCYVETADIDGETNLKYRQALEATHNGLTLSCCVTFAGVVLCEEPNNHLYSFRGQLHWRGECLLLDHQHVLLRGTVLRNTQFAYGIAIYTGADSKILRNCGKLRVKRTQTEKVFNKMVIGVSGFRAEGWVHQTCRRSCKTRLSGLQIVLCILLVALLLGIGCGVFSSWALNHPFLSATVVSNNPAYTGFLVYWSYIILLSPAMPITLYITFEIIHTVHSYFIGWDLEMYSEKDDRPAQVRNTTLSEELGQVGYLLSDKTGTLTQNRLLFRQCCIAGEIYETLVYQAASPDEEALVGAARELGWVFLSRTRDFVTVSELGVARQYQLLALLDFTSQRRRMSVLAIEDQLQEGVPETIGLLQQAGLKVWVLTGDKKASLRFLQKLLLVHGRWSYRRISLFLHFFLFKTVSFALVHIWFAFYNGYSAQSLYETWNISFYTVFYTSIPVVLVAYFEQDVSAESSLKWPELYRPGLRQELITPLTLSLSLLHAVYASLVYFFIPCGVFSNTAFDYQTMAVTVAMSAMFTATTEIGLVTQYWTKFNVVFVIISVILFFLVTRITQSPFLFQRSPIDYPFIGVFDQAFASPVVWLTALLTAWTAVLPSVTVRALRVILKVHDKHKGAGPRYLITSGTGIHSTPPVEATTVGRNVRE</sequence>
<dbReference type="SUPFAM" id="SSF81665">
    <property type="entry name" value="Calcium ATPase, transmembrane domain M"/>
    <property type="match status" value="1"/>
</dbReference>
<keyword evidence="4" id="KW-0547">Nucleotide-binding</keyword>
<comment type="subcellular location">
    <subcellularLocation>
        <location evidence="1">Membrane</location>
        <topology evidence="1">Multi-pass membrane protein</topology>
    </subcellularLocation>
</comment>
<feature type="transmembrane region" description="Helical" evidence="10">
    <location>
        <begin position="560"/>
        <end position="580"/>
    </location>
</feature>
<feature type="domain" description="P-type ATPase C-terminal" evidence="12">
    <location>
        <begin position="505"/>
        <end position="740"/>
    </location>
</feature>
<keyword evidence="9 10" id="KW-0472">Membrane</keyword>
<evidence type="ECO:0000259" key="11">
    <source>
        <dbReference type="Pfam" id="PF16209"/>
    </source>
</evidence>
<dbReference type="InterPro" id="IPR032630">
    <property type="entry name" value="P_typ_ATPase_c"/>
</dbReference>
<dbReference type="SUPFAM" id="SSF81653">
    <property type="entry name" value="Calcium ATPase, transduction domain A"/>
    <property type="match status" value="1"/>
</dbReference>
<dbReference type="OrthoDB" id="377733at2759"/>
<keyword evidence="3" id="KW-0479">Metal-binding</keyword>
<comment type="caution">
    <text evidence="13">The sequence shown here is derived from an EMBL/GenBank/DDBJ whole genome shotgun (WGS) entry which is preliminary data.</text>
</comment>
<feature type="transmembrane region" description="Helical" evidence="10">
    <location>
        <begin position="319"/>
        <end position="340"/>
    </location>
</feature>
<name>Q4T1L8_TETNG</name>
<evidence type="ECO:0000256" key="4">
    <source>
        <dbReference type="ARBA" id="ARBA00022741"/>
    </source>
</evidence>
<reference evidence="13" key="2">
    <citation type="submission" date="2004-02" db="EMBL/GenBank/DDBJ databases">
        <authorList>
            <consortium name="Genoscope"/>
            <consortium name="Whitehead Institute Centre for Genome Research"/>
        </authorList>
    </citation>
    <scope>NUCLEOTIDE SEQUENCE</scope>
</reference>
<evidence type="ECO:0000256" key="1">
    <source>
        <dbReference type="ARBA" id="ARBA00004141"/>
    </source>
</evidence>
<feature type="transmembrane region" description="Helical" evidence="10">
    <location>
        <begin position="668"/>
        <end position="687"/>
    </location>
</feature>
<gene>
    <name evidence="13" type="ORF">GSTENG00008746001</name>
</gene>
<dbReference type="GO" id="GO:0046872">
    <property type="term" value="F:metal ion binding"/>
    <property type="evidence" value="ECO:0007669"/>
    <property type="project" value="UniProtKB-KW"/>
</dbReference>
<dbReference type="InterPro" id="IPR023298">
    <property type="entry name" value="ATPase_P-typ_TM_dom_sf"/>
</dbReference>
<dbReference type="InterPro" id="IPR032631">
    <property type="entry name" value="P-type_ATPase_N"/>
</dbReference>
<feature type="transmembrane region" description="Helical" evidence="10">
    <location>
        <begin position="714"/>
        <end position="736"/>
    </location>
</feature>
<dbReference type="Gene3D" id="2.70.150.10">
    <property type="entry name" value="Calcium-transporting ATPase, cytoplasmic transduction domain A"/>
    <property type="match status" value="1"/>
</dbReference>
<dbReference type="EMBL" id="CAAE01010544">
    <property type="protein sequence ID" value="CAF93214.1"/>
    <property type="molecule type" value="Genomic_DNA"/>
</dbReference>
<feature type="transmembrane region" description="Helical" evidence="10">
    <location>
        <begin position="274"/>
        <end position="299"/>
    </location>
</feature>
<proteinExistence type="predicted"/>
<dbReference type="PANTHER" id="PTHR24092">
    <property type="entry name" value="PROBABLE PHOSPHOLIPID-TRANSPORTING ATPASE"/>
    <property type="match status" value="1"/>
</dbReference>
<dbReference type="Gene3D" id="1.20.1110.10">
    <property type="entry name" value="Calcium-transporting ATPase, transmembrane domain"/>
    <property type="match status" value="1"/>
</dbReference>
<feature type="domain" description="P-type ATPase N-terminal" evidence="11">
    <location>
        <begin position="1"/>
        <end position="51"/>
    </location>
</feature>
<keyword evidence="5" id="KW-0067">ATP-binding</keyword>
<dbReference type="GO" id="GO:0005802">
    <property type="term" value="C:trans-Golgi network"/>
    <property type="evidence" value="ECO:0007669"/>
    <property type="project" value="TreeGrafter"/>
</dbReference>
<evidence type="ECO:0000256" key="10">
    <source>
        <dbReference type="SAM" id="Phobius"/>
    </source>
</evidence>
<evidence type="ECO:0000256" key="3">
    <source>
        <dbReference type="ARBA" id="ARBA00022723"/>
    </source>
</evidence>
<accession>Q4T1L8</accession>
<dbReference type="SUPFAM" id="SSF56784">
    <property type="entry name" value="HAD-like"/>
    <property type="match status" value="1"/>
</dbReference>
<organism evidence="13">
    <name type="scientific">Tetraodon nigroviridis</name>
    <name type="common">Spotted green pufferfish</name>
    <name type="synonym">Chelonodon nigroviridis</name>
    <dbReference type="NCBI Taxonomy" id="99883"/>
    <lineage>
        <taxon>Eukaryota</taxon>
        <taxon>Metazoa</taxon>
        <taxon>Chordata</taxon>
        <taxon>Craniata</taxon>
        <taxon>Vertebrata</taxon>
        <taxon>Euteleostomi</taxon>
        <taxon>Actinopterygii</taxon>
        <taxon>Neopterygii</taxon>
        <taxon>Teleostei</taxon>
        <taxon>Neoteleostei</taxon>
        <taxon>Acanthomorphata</taxon>
        <taxon>Eupercaria</taxon>
        <taxon>Tetraodontiformes</taxon>
        <taxon>Tetradontoidea</taxon>
        <taxon>Tetraodontidae</taxon>
        <taxon>Tetraodon</taxon>
    </lineage>
</organism>
<evidence type="ECO:0000256" key="7">
    <source>
        <dbReference type="ARBA" id="ARBA00022967"/>
    </source>
</evidence>
<evidence type="ECO:0000256" key="6">
    <source>
        <dbReference type="ARBA" id="ARBA00022842"/>
    </source>
</evidence>
<keyword evidence="2 10" id="KW-0812">Transmembrane</keyword>
<dbReference type="AlphaFoldDB" id="Q4T1L8"/>
<dbReference type="GO" id="GO:0045332">
    <property type="term" value="P:phospholipid translocation"/>
    <property type="evidence" value="ECO:0007669"/>
    <property type="project" value="TreeGrafter"/>
</dbReference>
<evidence type="ECO:0000256" key="9">
    <source>
        <dbReference type="ARBA" id="ARBA00023136"/>
    </source>
</evidence>
<dbReference type="KEGG" id="tng:GSTEN00008746G001"/>
<keyword evidence="8 10" id="KW-1133">Transmembrane helix</keyword>
<dbReference type="Gene3D" id="3.40.1110.10">
    <property type="entry name" value="Calcium-transporting ATPase, cytoplasmic domain N"/>
    <property type="match status" value="1"/>
</dbReference>
<dbReference type="PANTHER" id="PTHR24092:SF198">
    <property type="entry name" value="PHOSPHOLIPID-TRANSPORTING ATPASE"/>
    <property type="match status" value="1"/>
</dbReference>
<dbReference type="GO" id="GO:0005886">
    <property type="term" value="C:plasma membrane"/>
    <property type="evidence" value="ECO:0007669"/>
    <property type="project" value="TreeGrafter"/>
</dbReference>
<dbReference type="InterPro" id="IPR023214">
    <property type="entry name" value="HAD_sf"/>
</dbReference>
<feature type="transmembrane region" description="Helical" evidence="10">
    <location>
        <begin position="526"/>
        <end position="548"/>
    </location>
</feature>
<keyword evidence="7" id="KW-1278">Translocase</keyword>
<feature type="transmembrane region" description="Helical" evidence="10">
    <location>
        <begin position="639"/>
        <end position="661"/>
    </location>
</feature>
<dbReference type="PROSITE" id="PS00154">
    <property type="entry name" value="ATPASE_E1_E2"/>
    <property type="match status" value="1"/>
</dbReference>
<dbReference type="Gene3D" id="3.40.50.1000">
    <property type="entry name" value="HAD superfamily/HAD-like"/>
    <property type="match status" value="2"/>
</dbReference>
<keyword evidence="6" id="KW-0460">Magnesium</keyword>
<dbReference type="GO" id="GO:0007030">
    <property type="term" value="P:Golgi organization"/>
    <property type="evidence" value="ECO:0007669"/>
    <property type="project" value="TreeGrafter"/>
</dbReference>
<feature type="transmembrane region" description="Helical" evidence="10">
    <location>
        <begin position="604"/>
        <end position="627"/>
    </location>
</feature>
<dbReference type="GO" id="GO:0140326">
    <property type="term" value="F:ATPase-coupled intramembrane lipid transporter activity"/>
    <property type="evidence" value="ECO:0007669"/>
    <property type="project" value="TreeGrafter"/>
</dbReference>
<dbReference type="InterPro" id="IPR018303">
    <property type="entry name" value="ATPase_P-typ_P_site"/>
</dbReference>
<evidence type="ECO:0000256" key="5">
    <source>
        <dbReference type="ARBA" id="ARBA00022840"/>
    </source>
</evidence>
<dbReference type="Pfam" id="PF16209">
    <property type="entry name" value="PhoLip_ATPase_N"/>
    <property type="match status" value="1"/>
</dbReference>
<evidence type="ECO:0000259" key="12">
    <source>
        <dbReference type="Pfam" id="PF16212"/>
    </source>
</evidence>
<protein>
    <submittedName>
        <fullName evidence="13">(spotted green pufferfish) hypothetical protein</fullName>
    </submittedName>
</protein>
<reference evidence="13" key="1">
    <citation type="journal article" date="2004" name="Nature">
        <title>Genome duplication in the teleost fish Tetraodon nigroviridis reveals the early vertebrate proto-karyotype.</title>
        <authorList>
            <person name="Jaillon O."/>
            <person name="Aury J.-M."/>
            <person name="Brunet F."/>
            <person name="Petit J.-L."/>
            <person name="Stange-Thomann N."/>
            <person name="Mauceli E."/>
            <person name="Bouneau L."/>
            <person name="Fischer C."/>
            <person name="Ozouf-Costaz C."/>
            <person name="Bernot A."/>
            <person name="Nicaud S."/>
            <person name="Jaffe D."/>
            <person name="Fisher S."/>
            <person name="Lutfalla G."/>
            <person name="Dossat C."/>
            <person name="Segurens B."/>
            <person name="Dasilva C."/>
            <person name="Salanoubat M."/>
            <person name="Levy M."/>
            <person name="Boudet N."/>
            <person name="Castellano S."/>
            <person name="Anthouard V."/>
            <person name="Jubin C."/>
            <person name="Castelli V."/>
            <person name="Katinka M."/>
            <person name="Vacherie B."/>
            <person name="Biemont C."/>
            <person name="Skalli Z."/>
            <person name="Cattolico L."/>
            <person name="Poulain J."/>
            <person name="De Berardinis V."/>
            <person name="Cruaud C."/>
            <person name="Duprat S."/>
            <person name="Brottier P."/>
            <person name="Coutanceau J.-P."/>
            <person name="Gouzy J."/>
            <person name="Parra G."/>
            <person name="Lardier G."/>
            <person name="Chapple C."/>
            <person name="McKernan K.J."/>
            <person name="McEwan P."/>
            <person name="Bosak S."/>
            <person name="Kellis M."/>
            <person name="Volff J.-N."/>
            <person name="Guigo R."/>
            <person name="Zody M.C."/>
            <person name="Mesirov J."/>
            <person name="Lindblad-Toh K."/>
            <person name="Birren B."/>
            <person name="Nusbaum C."/>
            <person name="Kahn D."/>
            <person name="Robinson-Rechavi M."/>
            <person name="Laudet V."/>
            <person name="Schachter V."/>
            <person name="Quetier F."/>
            <person name="Saurin W."/>
            <person name="Scarpelli C."/>
            <person name="Wincker P."/>
            <person name="Lander E.S."/>
            <person name="Weissenbach J."/>
            <person name="Roest Crollius H."/>
        </authorList>
    </citation>
    <scope>NUCLEOTIDE SEQUENCE [LARGE SCALE GENOMIC DNA]</scope>
</reference>
<evidence type="ECO:0000256" key="8">
    <source>
        <dbReference type="ARBA" id="ARBA00022989"/>
    </source>
</evidence>
<dbReference type="InterPro" id="IPR008250">
    <property type="entry name" value="ATPase_P-typ_transduc_dom_A_sf"/>
</dbReference>